<accession>A0A420FAV9</accession>
<dbReference type="InterPro" id="IPR012373">
    <property type="entry name" value="Ferrdict_sens_TM"/>
</dbReference>
<feature type="transmembrane region" description="Helical" evidence="1">
    <location>
        <begin position="88"/>
        <end position="107"/>
    </location>
</feature>
<feature type="domain" description="Protein FecR C-terminal" evidence="3">
    <location>
        <begin position="253"/>
        <end position="319"/>
    </location>
</feature>
<keyword evidence="1" id="KW-0472">Membrane</keyword>
<dbReference type="PANTHER" id="PTHR30273">
    <property type="entry name" value="PERIPLASMIC SIGNAL SENSOR AND SIGMA FACTOR ACTIVATOR FECR-RELATED"/>
    <property type="match status" value="1"/>
</dbReference>
<gene>
    <name evidence="4" type="ORF">BCY89_19725</name>
</gene>
<dbReference type="PIRSF" id="PIRSF018266">
    <property type="entry name" value="FecR"/>
    <property type="match status" value="1"/>
</dbReference>
<dbReference type="Pfam" id="PF04773">
    <property type="entry name" value="FecR"/>
    <property type="match status" value="1"/>
</dbReference>
<keyword evidence="1" id="KW-0812">Transmembrane</keyword>
<protein>
    <recommendedName>
        <fullName evidence="6">FecR family protein</fullName>
    </recommendedName>
</protein>
<dbReference type="Proteomes" id="UP000286402">
    <property type="component" value="Unassembled WGS sequence"/>
</dbReference>
<keyword evidence="5" id="KW-1185">Reference proteome</keyword>
<dbReference type="EMBL" id="MCAQ01000030">
    <property type="protein sequence ID" value="RKF30044.1"/>
    <property type="molecule type" value="Genomic_DNA"/>
</dbReference>
<evidence type="ECO:0000313" key="5">
    <source>
        <dbReference type="Proteomes" id="UP000286402"/>
    </source>
</evidence>
<proteinExistence type="predicted"/>
<evidence type="ECO:0000313" key="4">
    <source>
        <dbReference type="EMBL" id="RKF30044.1"/>
    </source>
</evidence>
<dbReference type="RefSeq" id="WP_120336574.1">
    <property type="nucleotide sequence ID" value="NZ_MCAQ01000030.1"/>
</dbReference>
<dbReference type="PANTHER" id="PTHR30273:SF2">
    <property type="entry name" value="PROTEIN FECR"/>
    <property type="match status" value="1"/>
</dbReference>
<sequence>MNKELLERYIIGETNEVENIMIHDWLEEDANNKEEYKKMKKMWDSLPKPLDVPDVNVDKAWADFKVVRDKRAAEAAVIPPKKTSVIQWSWWLAASILVFCAVGFYVFDQSHREEMFLSSMEQVRQDSLPDGSVVTLNKNTELAYSSRWTNKNRNVALKRGEVFFQVHKDKKHPFVIETGKTKITVLGTSFNVRRTSDATEVIVATGLVKVGYANKEVFLRPQQMITIRDSDTIKVGKEPVKDQFYKYYVDRVFDFENTPLQRVVELLNQAYAYKIIIDHPADQKLLLTAKFEQNSLTEILKVISSTFGLKVNVKDREIHLTR</sequence>
<organism evidence="4 5">
    <name type="scientific">Sphingobacterium siyangense</name>
    <dbReference type="NCBI Taxonomy" id="459529"/>
    <lineage>
        <taxon>Bacteria</taxon>
        <taxon>Pseudomonadati</taxon>
        <taxon>Bacteroidota</taxon>
        <taxon>Sphingobacteriia</taxon>
        <taxon>Sphingobacteriales</taxon>
        <taxon>Sphingobacteriaceae</taxon>
        <taxon>Sphingobacterium</taxon>
    </lineage>
</organism>
<dbReference type="Gene3D" id="3.55.50.30">
    <property type="match status" value="1"/>
</dbReference>
<comment type="caution">
    <text evidence="4">The sequence shown here is derived from an EMBL/GenBank/DDBJ whole genome shotgun (WGS) entry which is preliminary data.</text>
</comment>
<dbReference type="Pfam" id="PF16344">
    <property type="entry name" value="FecR_C"/>
    <property type="match status" value="1"/>
</dbReference>
<keyword evidence="1" id="KW-1133">Transmembrane helix</keyword>
<dbReference type="GO" id="GO:0016989">
    <property type="term" value="F:sigma factor antagonist activity"/>
    <property type="evidence" value="ECO:0007669"/>
    <property type="project" value="TreeGrafter"/>
</dbReference>
<dbReference type="InterPro" id="IPR032508">
    <property type="entry name" value="FecR_C"/>
</dbReference>
<name>A0A420FAV9_9SPHI</name>
<evidence type="ECO:0000259" key="3">
    <source>
        <dbReference type="Pfam" id="PF16344"/>
    </source>
</evidence>
<dbReference type="InterPro" id="IPR006860">
    <property type="entry name" value="FecR"/>
</dbReference>
<dbReference type="Gene3D" id="2.60.120.1440">
    <property type="match status" value="1"/>
</dbReference>
<evidence type="ECO:0000259" key="2">
    <source>
        <dbReference type="Pfam" id="PF04773"/>
    </source>
</evidence>
<evidence type="ECO:0000256" key="1">
    <source>
        <dbReference type="SAM" id="Phobius"/>
    </source>
</evidence>
<evidence type="ECO:0008006" key="6">
    <source>
        <dbReference type="Google" id="ProtNLM"/>
    </source>
</evidence>
<feature type="domain" description="FecR protein" evidence="2">
    <location>
        <begin position="123"/>
        <end position="209"/>
    </location>
</feature>
<dbReference type="AlphaFoldDB" id="A0A420FAV9"/>
<reference evidence="4 5" key="1">
    <citation type="submission" date="2016-07" db="EMBL/GenBank/DDBJ databases">
        <title>Genome analysis of Sphingobacterium siyangense T12B17.</title>
        <authorList>
            <person name="Xu D."/>
            <person name="Su Y."/>
            <person name="Zheng S."/>
        </authorList>
    </citation>
    <scope>NUCLEOTIDE SEQUENCE [LARGE SCALE GENOMIC DNA]</scope>
    <source>
        <strain evidence="4 5">T12B17</strain>
    </source>
</reference>